<dbReference type="InterPro" id="IPR012061">
    <property type="entry name" value="Glu_synth_lsu_3"/>
</dbReference>
<dbReference type="PANTHER" id="PTHR39673:SF5">
    <property type="entry name" value="TUNGSTEN-CONTAINING FORMYLMETHANOFURAN DEHYDROGENASE 2 SUBUNIT C"/>
    <property type="match status" value="1"/>
</dbReference>
<dbReference type="EMBL" id="LAZR01000701">
    <property type="protein sequence ID" value="KKN60267.1"/>
    <property type="molecule type" value="Genomic_DNA"/>
</dbReference>
<dbReference type="Gene3D" id="2.160.20.60">
    <property type="entry name" value="Glutamate synthase, alpha subunit, C-terminal domain"/>
    <property type="match status" value="1"/>
</dbReference>
<name>A0A0F9SDA1_9ZZZZ</name>
<dbReference type="InterPro" id="IPR002489">
    <property type="entry name" value="Glu_synth_asu_C"/>
</dbReference>
<dbReference type="Pfam" id="PF01493">
    <property type="entry name" value="GXGXG"/>
    <property type="match status" value="1"/>
</dbReference>
<sequence>MVTSAKSKPKRITISAKGLHFKQLNQLIRQAVNKGCTTLRIADVNGQRYIGTGLQGNTKITVNGTAGADLGAFMDGCSIEVNGNAQDAVGNTMNDGSIIIHGHASDVCGIAARAGRIFIKSDVGYRAGIHMKEFKDQKPVLIVGGRAYDFLGEYMAGGILAVLNLNSKKKFLPSSYIGTGMHGGVIYIRGKVDEKQLGAEVSPLKLDKNDEEKLFGHLKDFAKVFGYDFNKIISEEFVKLLPLSHRPYGRLYAY</sequence>
<evidence type="ECO:0000259" key="1">
    <source>
        <dbReference type="Pfam" id="PF01493"/>
    </source>
</evidence>
<organism evidence="2">
    <name type="scientific">marine sediment metagenome</name>
    <dbReference type="NCBI Taxonomy" id="412755"/>
    <lineage>
        <taxon>unclassified sequences</taxon>
        <taxon>metagenomes</taxon>
        <taxon>ecological metagenomes</taxon>
    </lineage>
</organism>
<dbReference type="PIRSF" id="PIRSF006519">
    <property type="entry name" value="GOGAT_dom3"/>
    <property type="match status" value="1"/>
</dbReference>
<comment type="caution">
    <text evidence="2">The sequence shown here is derived from an EMBL/GenBank/DDBJ whole genome shotgun (WGS) entry which is preliminary data.</text>
</comment>
<feature type="domain" description="Glutamate synthase alpha subunit C-terminal" evidence="1">
    <location>
        <begin position="40"/>
        <end position="200"/>
    </location>
</feature>
<dbReference type="GO" id="GO:0016491">
    <property type="term" value="F:oxidoreductase activity"/>
    <property type="evidence" value="ECO:0007669"/>
    <property type="project" value="InterPro"/>
</dbReference>
<accession>A0A0F9SDA1</accession>
<protein>
    <recommendedName>
        <fullName evidence="1">Glutamate synthase alpha subunit C-terminal domain-containing protein</fullName>
    </recommendedName>
</protein>
<dbReference type="InterPro" id="IPR036485">
    <property type="entry name" value="Glu_synth_asu_C_sf"/>
</dbReference>
<proteinExistence type="predicted"/>
<dbReference type="AlphaFoldDB" id="A0A0F9SDA1"/>
<gene>
    <name evidence="2" type="ORF">LCGC14_0533900</name>
</gene>
<evidence type="ECO:0000313" key="2">
    <source>
        <dbReference type="EMBL" id="KKN60267.1"/>
    </source>
</evidence>
<dbReference type="PANTHER" id="PTHR39673">
    <property type="entry name" value="TUNGSTEN FORMYLMETHANOFURAN DEHYDROGENASE, SUBUNIT C (FWDC)"/>
    <property type="match status" value="1"/>
</dbReference>
<dbReference type="SUPFAM" id="SSF69336">
    <property type="entry name" value="Alpha subunit of glutamate synthase, C-terminal domain"/>
    <property type="match status" value="1"/>
</dbReference>
<dbReference type="InterPro" id="IPR035710">
    <property type="entry name" value="Archaeal_gltB"/>
</dbReference>
<dbReference type="CDD" id="cd00981">
    <property type="entry name" value="arch_gltB"/>
    <property type="match status" value="1"/>
</dbReference>
<reference evidence="2" key="1">
    <citation type="journal article" date="2015" name="Nature">
        <title>Complex archaea that bridge the gap between prokaryotes and eukaryotes.</title>
        <authorList>
            <person name="Spang A."/>
            <person name="Saw J.H."/>
            <person name="Jorgensen S.L."/>
            <person name="Zaremba-Niedzwiedzka K."/>
            <person name="Martijn J."/>
            <person name="Lind A.E."/>
            <person name="van Eijk R."/>
            <person name="Schleper C."/>
            <person name="Guy L."/>
            <person name="Ettema T.J."/>
        </authorList>
    </citation>
    <scope>NUCLEOTIDE SEQUENCE</scope>
</reference>